<feature type="compositionally biased region" description="Basic and acidic residues" evidence="3">
    <location>
        <begin position="629"/>
        <end position="639"/>
    </location>
</feature>
<comment type="caution">
    <text evidence="5">The sequence shown here is derived from an EMBL/GenBank/DDBJ whole genome shotgun (WGS) entry which is preliminary data.</text>
</comment>
<feature type="compositionally biased region" description="Basic residues" evidence="3">
    <location>
        <begin position="640"/>
        <end position="661"/>
    </location>
</feature>
<feature type="region of interest" description="Disordered" evidence="3">
    <location>
        <begin position="629"/>
        <end position="661"/>
    </location>
</feature>
<keyword evidence="6" id="KW-1185">Reference proteome</keyword>
<dbReference type="PANTHER" id="PTHR24014">
    <property type="entry name" value="2-OXOGLUTARATE AND IRON-DEPENDENT OXYGENASE DOMAIN-CONTAINING PROTEIN 2"/>
    <property type="match status" value="1"/>
</dbReference>
<feature type="repeat" description="PPR" evidence="2">
    <location>
        <begin position="136"/>
        <end position="170"/>
    </location>
</feature>
<dbReference type="InterPro" id="IPR002885">
    <property type="entry name" value="PPR_rpt"/>
</dbReference>
<dbReference type="OrthoDB" id="185373at2759"/>
<dbReference type="InterPro" id="IPR011990">
    <property type="entry name" value="TPR-like_helical_dom_sf"/>
</dbReference>
<dbReference type="NCBIfam" id="TIGR00756">
    <property type="entry name" value="PPR"/>
    <property type="match status" value="2"/>
</dbReference>
<evidence type="ECO:0000256" key="1">
    <source>
        <dbReference type="ARBA" id="ARBA00022737"/>
    </source>
</evidence>
<dbReference type="Proteomes" id="UP001152888">
    <property type="component" value="Unassembled WGS sequence"/>
</dbReference>
<dbReference type="EMBL" id="CAKOFQ010007018">
    <property type="protein sequence ID" value="CAH1987393.1"/>
    <property type="molecule type" value="Genomic_DNA"/>
</dbReference>
<accession>A0A9P0PN73</accession>
<name>A0A9P0PN73_ACAOB</name>
<dbReference type="GO" id="GO:0005759">
    <property type="term" value="C:mitochondrial matrix"/>
    <property type="evidence" value="ECO:0007669"/>
    <property type="project" value="TreeGrafter"/>
</dbReference>
<organism evidence="5 6">
    <name type="scientific">Acanthoscelides obtectus</name>
    <name type="common">Bean weevil</name>
    <name type="synonym">Bruchus obtectus</name>
    <dbReference type="NCBI Taxonomy" id="200917"/>
    <lineage>
        <taxon>Eukaryota</taxon>
        <taxon>Metazoa</taxon>
        <taxon>Ecdysozoa</taxon>
        <taxon>Arthropoda</taxon>
        <taxon>Hexapoda</taxon>
        <taxon>Insecta</taxon>
        <taxon>Pterygota</taxon>
        <taxon>Neoptera</taxon>
        <taxon>Endopterygota</taxon>
        <taxon>Coleoptera</taxon>
        <taxon>Polyphaga</taxon>
        <taxon>Cucujiformia</taxon>
        <taxon>Chrysomeloidea</taxon>
        <taxon>Chrysomelidae</taxon>
        <taxon>Bruchinae</taxon>
        <taxon>Bruchini</taxon>
        <taxon>Acanthoscelides</taxon>
    </lineage>
</organism>
<reference evidence="5" key="1">
    <citation type="submission" date="2022-03" db="EMBL/GenBank/DDBJ databases">
        <authorList>
            <person name="Sayadi A."/>
        </authorList>
    </citation>
    <scope>NUCLEOTIDE SEQUENCE</scope>
</reference>
<dbReference type="GO" id="GO:0000049">
    <property type="term" value="F:tRNA binding"/>
    <property type="evidence" value="ECO:0007669"/>
    <property type="project" value="TreeGrafter"/>
</dbReference>
<dbReference type="AlphaFoldDB" id="A0A9P0PN73"/>
<feature type="repeat" description="PPR" evidence="2">
    <location>
        <begin position="210"/>
        <end position="244"/>
    </location>
</feature>
<dbReference type="Gene3D" id="1.25.40.10">
    <property type="entry name" value="Tetratricopeptide repeat domain"/>
    <property type="match status" value="3"/>
</dbReference>
<protein>
    <recommendedName>
        <fullName evidence="4">PROP1-like PPR domain-containing protein</fullName>
    </recommendedName>
</protein>
<evidence type="ECO:0000256" key="3">
    <source>
        <dbReference type="SAM" id="MobiDB-lite"/>
    </source>
</evidence>
<dbReference type="FunFam" id="1.25.40.10:FF:001555">
    <property type="entry name" value="GD13877"/>
    <property type="match status" value="1"/>
</dbReference>
<keyword evidence="1" id="KW-0677">Repeat</keyword>
<evidence type="ECO:0000256" key="2">
    <source>
        <dbReference type="PROSITE-ProRule" id="PRU00708"/>
    </source>
</evidence>
<dbReference type="GO" id="GO:0042780">
    <property type="term" value="P:tRNA 3'-end processing"/>
    <property type="evidence" value="ECO:0007669"/>
    <property type="project" value="TreeGrafter"/>
</dbReference>
<sequence>MIRTTLAKRSSLKQLLDCVFLKSSASTSTFIRPVHQTTEPTQNHLSSNSTKSKEKDFLVKLKTDPDTFGPPKELEVYDEGDLQEERYFEDQPLPSQKLRTKQYADLIKDYIKNRRIKEAIDLVEVRMIKEDRVKPENYIYNLLLGACGRVGYTKKAFKLYNDMKKRGLKVTGGTYTALFNACANSPWASDGLSRAKKLYQIMIEKGYEPNDTNYNAMIKAFGRCGDLNMAFTLVDEMITKGIRPQEDTLNFLFQACITDKDAGFRHALLVWRKVVDRKIKPNIFTYNLMLRSIRECGIGDVEVTQDVINKLVSNNTLLQGEDQKLLTSGTTQIEGGDNHHQQALSIEDAISIVENNIEPATESNANDIKTIQMKIDTMIRPNLMASQPHLGNIISLAEVKKPEERLLLVGGFKDFLANMKEHNCQPDIKTFSLLLDVIPSSLAAEKDLLNAMKKLKVKPDIDFFNMLIKKRSMRFDYEAAKEVLELMDLEMYQPNLITYGVLSLGCKTKEQAEELIGAMTESNYRLNTEILGTMLKQGCYHVNFNYVMYIMDLCEAEGVRPNKKFIETLEEFKKRCRELQKSDKLSPRKTNLFCNFRQKLKTWQGQVKVDDSEDVHPWQQFRESNEENKYYKSKDDKTRFKPRHASRFKVKTSKKHLRAQN</sequence>
<dbReference type="PROSITE" id="PS51375">
    <property type="entry name" value="PPR"/>
    <property type="match status" value="2"/>
</dbReference>
<dbReference type="Pfam" id="PF13812">
    <property type="entry name" value="PPR_3"/>
    <property type="match status" value="1"/>
</dbReference>
<evidence type="ECO:0000313" key="6">
    <source>
        <dbReference type="Proteomes" id="UP001152888"/>
    </source>
</evidence>
<dbReference type="InterPro" id="IPR033443">
    <property type="entry name" value="PROP1-like_PPR_dom"/>
</dbReference>
<evidence type="ECO:0000313" key="5">
    <source>
        <dbReference type="EMBL" id="CAH1987393.1"/>
    </source>
</evidence>
<feature type="domain" description="PROP1-like PPR" evidence="4">
    <location>
        <begin position="140"/>
        <end position="297"/>
    </location>
</feature>
<proteinExistence type="predicted"/>
<evidence type="ECO:0000259" key="4">
    <source>
        <dbReference type="Pfam" id="PF17177"/>
    </source>
</evidence>
<gene>
    <name evidence="5" type="ORF">ACAOBT_LOCUS17821</name>
</gene>
<dbReference type="PANTHER" id="PTHR24014:SF6">
    <property type="entry name" value="PENTATRICOPEPTIDE REPEAT-CONTAINING PROTEIN 1, MITOCHONDRIAL"/>
    <property type="match status" value="1"/>
</dbReference>
<dbReference type="Pfam" id="PF17177">
    <property type="entry name" value="PPR_long"/>
    <property type="match status" value="1"/>
</dbReference>